<name>A0A2K3QNQ8_9HYPO</name>
<gene>
    <name evidence="2" type="ORF">TCAP_00910</name>
</gene>
<evidence type="ECO:0000256" key="1">
    <source>
        <dbReference type="SAM" id="MobiDB-lite"/>
    </source>
</evidence>
<keyword evidence="3" id="KW-1185">Reference proteome</keyword>
<accession>A0A2K3QNQ8</accession>
<reference evidence="2 3" key="1">
    <citation type="submission" date="2017-08" db="EMBL/GenBank/DDBJ databases">
        <title>Harnessing the power of phylogenomics to disentangle the directionality and signatures of interkingdom host jumping in the parasitic fungal genus Tolypocladium.</title>
        <authorList>
            <person name="Quandt C.A."/>
            <person name="Patterson W."/>
            <person name="Spatafora J.W."/>
        </authorList>
    </citation>
    <scope>NUCLEOTIDE SEQUENCE [LARGE SCALE GENOMIC DNA]</scope>
    <source>
        <strain evidence="2 3">CBS 113982</strain>
    </source>
</reference>
<dbReference type="AlphaFoldDB" id="A0A2K3QNQ8"/>
<evidence type="ECO:0000313" key="3">
    <source>
        <dbReference type="Proteomes" id="UP000236621"/>
    </source>
</evidence>
<feature type="compositionally biased region" description="Polar residues" evidence="1">
    <location>
        <begin position="47"/>
        <end position="56"/>
    </location>
</feature>
<sequence length="358" mass="38049">MRRKSSLRSASPIPPGALPGPASLDAPQGSQQDEKTDVREREGCTRVTGTANSATPKETMRRATDCGPAPDTRDSAKSGLSLPRIETLGFQDGAMAVTSHVAAMSGTKSPRCASAGAHPGRRQSVPALAAAARSLHFHRFCEGLRRHGAREFGNIGPAGVFVMPLELRRPSAAISEESQQEASSPIPESGRLPIRVVIRPKDRSPVVLKREFDLSELRATVPEALPSPRSPNFDRGALLAAAAAEGAVPLPRSPASASRSGRGSVDMGSSEPPPSPLSERKHCAGPHPVAMHLPYARAFLPVLAAVMMSEQVRGGDRIDVPMPHPRAWTETVAFVYTGEEELLTEQVKLNILYLGGKV</sequence>
<organism evidence="2 3">
    <name type="scientific">Tolypocladium capitatum</name>
    <dbReference type="NCBI Taxonomy" id="45235"/>
    <lineage>
        <taxon>Eukaryota</taxon>
        <taxon>Fungi</taxon>
        <taxon>Dikarya</taxon>
        <taxon>Ascomycota</taxon>
        <taxon>Pezizomycotina</taxon>
        <taxon>Sordariomycetes</taxon>
        <taxon>Hypocreomycetidae</taxon>
        <taxon>Hypocreales</taxon>
        <taxon>Ophiocordycipitaceae</taxon>
        <taxon>Tolypocladium</taxon>
    </lineage>
</organism>
<dbReference type="OrthoDB" id="3492129at2759"/>
<comment type="caution">
    <text evidence="2">The sequence shown here is derived from an EMBL/GenBank/DDBJ whole genome shotgun (WGS) entry which is preliminary data.</text>
</comment>
<dbReference type="EMBL" id="NRSZ01000150">
    <property type="protein sequence ID" value="PNY29168.1"/>
    <property type="molecule type" value="Genomic_DNA"/>
</dbReference>
<dbReference type="Proteomes" id="UP000236621">
    <property type="component" value="Unassembled WGS sequence"/>
</dbReference>
<protein>
    <submittedName>
        <fullName evidence="2">Uncharacterized protein</fullName>
    </submittedName>
</protein>
<feature type="region of interest" description="Disordered" evidence="1">
    <location>
        <begin position="249"/>
        <end position="281"/>
    </location>
</feature>
<feature type="compositionally biased region" description="Basic and acidic residues" evidence="1">
    <location>
        <begin position="32"/>
        <end position="44"/>
    </location>
</feature>
<feature type="compositionally biased region" description="Low complexity" evidence="1">
    <location>
        <begin position="249"/>
        <end position="264"/>
    </location>
</feature>
<proteinExistence type="predicted"/>
<feature type="region of interest" description="Disordered" evidence="1">
    <location>
        <begin position="1"/>
        <end position="82"/>
    </location>
</feature>
<evidence type="ECO:0000313" key="2">
    <source>
        <dbReference type="EMBL" id="PNY29168.1"/>
    </source>
</evidence>